<dbReference type="Proteomes" id="UP000609346">
    <property type="component" value="Unassembled WGS sequence"/>
</dbReference>
<feature type="region of interest" description="Disordered" evidence="1">
    <location>
        <begin position="1"/>
        <end position="26"/>
    </location>
</feature>
<protein>
    <submittedName>
        <fullName evidence="2">Uncharacterized protein</fullName>
    </submittedName>
</protein>
<reference evidence="2 3" key="1">
    <citation type="submission" date="2020-09" db="EMBL/GenBank/DDBJ databases">
        <title>Paenibacillus sp. strain PR3 16S rRNA gene Genome sequencing and assembly.</title>
        <authorList>
            <person name="Kim J."/>
        </authorList>
    </citation>
    <scope>NUCLEOTIDE SEQUENCE [LARGE SCALE GENOMIC DNA]</scope>
    <source>
        <strain evidence="2 3">PR3</strain>
    </source>
</reference>
<name>A0ABR8N0D5_9BACL</name>
<evidence type="ECO:0000256" key="1">
    <source>
        <dbReference type="SAM" id="MobiDB-lite"/>
    </source>
</evidence>
<proteinExistence type="predicted"/>
<gene>
    <name evidence="2" type="ORF">H8B09_19625</name>
</gene>
<evidence type="ECO:0000313" key="3">
    <source>
        <dbReference type="Proteomes" id="UP000609346"/>
    </source>
</evidence>
<feature type="compositionally biased region" description="Basic and acidic residues" evidence="1">
    <location>
        <begin position="1"/>
        <end position="13"/>
    </location>
</feature>
<dbReference type="EMBL" id="JACXZA010000005">
    <property type="protein sequence ID" value="MBD3920986.1"/>
    <property type="molecule type" value="Genomic_DNA"/>
</dbReference>
<organism evidence="2 3">
    <name type="scientific">Paenibacillus terricola</name>
    <dbReference type="NCBI Taxonomy" id="2763503"/>
    <lineage>
        <taxon>Bacteria</taxon>
        <taxon>Bacillati</taxon>
        <taxon>Bacillota</taxon>
        <taxon>Bacilli</taxon>
        <taxon>Bacillales</taxon>
        <taxon>Paenibacillaceae</taxon>
        <taxon>Paenibacillus</taxon>
    </lineage>
</organism>
<comment type="caution">
    <text evidence="2">The sequence shown here is derived from an EMBL/GenBank/DDBJ whole genome shotgun (WGS) entry which is preliminary data.</text>
</comment>
<feature type="region of interest" description="Disordered" evidence="1">
    <location>
        <begin position="80"/>
        <end position="104"/>
    </location>
</feature>
<keyword evidence="3" id="KW-1185">Reference proteome</keyword>
<evidence type="ECO:0000313" key="2">
    <source>
        <dbReference type="EMBL" id="MBD3920986.1"/>
    </source>
</evidence>
<accession>A0ABR8N0D5</accession>
<sequence length="104" mass="11755">MEQISDKDKKENKWGANMKVSESNPNLYQQIDNHRASRDGQPQLQQGQLEVNRPVIDLLQISSEARSLAADAVTDHEAYKYDSLPSKPNGAPDDYQDGRYHEAV</sequence>
<dbReference type="RefSeq" id="WP_191205293.1">
    <property type="nucleotide sequence ID" value="NZ_JACXZA010000005.1"/>
</dbReference>